<evidence type="ECO:0000256" key="1">
    <source>
        <dbReference type="SAM" id="Phobius"/>
    </source>
</evidence>
<name>A0A660L0R3_9ACTN</name>
<proteinExistence type="predicted"/>
<dbReference type="RefSeq" id="WP_121258312.1">
    <property type="nucleotide sequence ID" value="NZ_RBIL01000003.1"/>
</dbReference>
<keyword evidence="1" id="KW-1133">Transmembrane helix</keyword>
<keyword evidence="3" id="KW-1185">Reference proteome</keyword>
<dbReference type="Pfam" id="PF20128">
    <property type="entry name" value="DUF6518"/>
    <property type="match status" value="1"/>
</dbReference>
<comment type="caution">
    <text evidence="2">The sequence shown here is derived from an EMBL/GenBank/DDBJ whole genome shotgun (WGS) entry which is preliminary data.</text>
</comment>
<feature type="transmembrane region" description="Helical" evidence="1">
    <location>
        <begin position="122"/>
        <end position="140"/>
    </location>
</feature>
<sequence>MSGRLSAPLAAVALGLTFGALGAFGQAQLDRTLEAFPNSISTWLLAPFLVGAVAAGRGQAAVAGAVTCAFQLAGYYAVNVLQDIGTTASLVVFWTACAVVGGPVFGAAGRLWRVGEPGRRELGVAVLAGVFVAEGAYAFLLQERRYVAGVLWIAIGATLALVAGRGRLDGLRWLGLTVPLGIAGEVALTSVLSRVF</sequence>
<evidence type="ECO:0000313" key="3">
    <source>
        <dbReference type="Proteomes" id="UP000278962"/>
    </source>
</evidence>
<feature type="transmembrane region" description="Helical" evidence="1">
    <location>
        <begin position="60"/>
        <end position="78"/>
    </location>
</feature>
<feature type="transmembrane region" description="Helical" evidence="1">
    <location>
        <begin position="146"/>
        <end position="164"/>
    </location>
</feature>
<evidence type="ECO:0000313" key="2">
    <source>
        <dbReference type="EMBL" id="RKQ84860.1"/>
    </source>
</evidence>
<keyword evidence="1" id="KW-0812">Transmembrane</keyword>
<reference evidence="2 3" key="1">
    <citation type="submission" date="2018-10" db="EMBL/GenBank/DDBJ databases">
        <title>Genomic Encyclopedia of Archaeal and Bacterial Type Strains, Phase II (KMG-II): from individual species to whole genera.</title>
        <authorList>
            <person name="Goeker M."/>
        </authorList>
    </citation>
    <scope>NUCLEOTIDE SEQUENCE [LARGE SCALE GENOMIC DNA]</scope>
    <source>
        <strain evidence="2 3">DSM 14954</strain>
    </source>
</reference>
<dbReference type="Proteomes" id="UP000278962">
    <property type="component" value="Unassembled WGS sequence"/>
</dbReference>
<keyword evidence="1" id="KW-0472">Membrane</keyword>
<dbReference type="AlphaFoldDB" id="A0A660L0R3"/>
<feature type="transmembrane region" description="Helical" evidence="1">
    <location>
        <begin position="90"/>
        <end position="110"/>
    </location>
</feature>
<dbReference type="InterPro" id="IPR045393">
    <property type="entry name" value="DUF6518"/>
</dbReference>
<gene>
    <name evidence="2" type="ORF">C8N24_6490</name>
</gene>
<feature type="transmembrane region" description="Helical" evidence="1">
    <location>
        <begin position="171"/>
        <end position="192"/>
    </location>
</feature>
<accession>A0A660L0R3</accession>
<dbReference type="EMBL" id="RBIL01000003">
    <property type="protein sequence ID" value="RKQ84860.1"/>
    <property type="molecule type" value="Genomic_DNA"/>
</dbReference>
<protein>
    <submittedName>
        <fullName evidence="2">Uncharacterized protein</fullName>
    </submittedName>
</protein>
<organism evidence="2 3">
    <name type="scientific">Solirubrobacter pauli</name>
    <dbReference type="NCBI Taxonomy" id="166793"/>
    <lineage>
        <taxon>Bacteria</taxon>
        <taxon>Bacillati</taxon>
        <taxon>Actinomycetota</taxon>
        <taxon>Thermoleophilia</taxon>
        <taxon>Solirubrobacterales</taxon>
        <taxon>Solirubrobacteraceae</taxon>
        <taxon>Solirubrobacter</taxon>
    </lineage>
</organism>